<keyword evidence="3" id="KW-1185">Reference proteome</keyword>
<dbReference type="InterPro" id="IPR036691">
    <property type="entry name" value="Endo/exonu/phosph_ase_sf"/>
</dbReference>
<evidence type="ECO:0000259" key="1">
    <source>
        <dbReference type="Pfam" id="PF03372"/>
    </source>
</evidence>
<accession>A0A844YB22</accession>
<dbReference type="Pfam" id="PF03372">
    <property type="entry name" value="Exo_endo_phos"/>
    <property type="match status" value="1"/>
</dbReference>
<dbReference type="SUPFAM" id="SSF56219">
    <property type="entry name" value="DNase I-like"/>
    <property type="match status" value="1"/>
</dbReference>
<dbReference type="GO" id="GO:0006506">
    <property type="term" value="P:GPI anchor biosynthetic process"/>
    <property type="evidence" value="ECO:0007669"/>
    <property type="project" value="TreeGrafter"/>
</dbReference>
<keyword evidence="2" id="KW-0540">Nuclease</keyword>
<feature type="domain" description="Endonuclease/exonuclease/phosphatase" evidence="1">
    <location>
        <begin position="6"/>
        <end position="221"/>
    </location>
</feature>
<protein>
    <submittedName>
        <fullName evidence="2">Endonuclease</fullName>
    </submittedName>
</protein>
<dbReference type="PANTHER" id="PTHR14859:SF15">
    <property type="entry name" value="ENDONUCLEASE_EXONUCLEASE_PHOSPHATASE DOMAIN-CONTAINING PROTEIN"/>
    <property type="match status" value="1"/>
</dbReference>
<dbReference type="RefSeq" id="WP_160661499.1">
    <property type="nucleotide sequence ID" value="NZ_BAABDV010000001.1"/>
</dbReference>
<dbReference type="OrthoDB" id="9813425at2"/>
<dbReference type="Proteomes" id="UP000430272">
    <property type="component" value="Unassembled WGS sequence"/>
</dbReference>
<organism evidence="2 3">
    <name type="scientific">Qipengyuania pelagi</name>
    <dbReference type="NCBI Taxonomy" id="994320"/>
    <lineage>
        <taxon>Bacteria</taxon>
        <taxon>Pseudomonadati</taxon>
        <taxon>Pseudomonadota</taxon>
        <taxon>Alphaproteobacteria</taxon>
        <taxon>Sphingomonadales</taxon>
        <taxon>Erythrobacteraceae</taxon>
        <taxon>Qipengyuania</taxon>
    </lineage>
</organism>
<dbReference type="InterPro" id="IPR051916">
    <property type="entry name" value="GPI-anchor_lipid_remodeler"/>
</dbReference>
<keyword evidence="2" id="KW-0378">Hydrolase</keyword>
<dbReference type="PANTHER" id="PTHR14859">
    <property type="entry name" value="CALCOFLUOR WHITE HYPERSENSITIVE PROTEIN PRECURSOR"/>
    <property type="match status" value="1"/>
</dbReference>
<dbReference type="GO" id="GO:0016020">
    <property type="term" value="C:membrane"/>
    <property type="evidence" value="ECO:0007669"/>
    <property type="project" value="GOC"/>
</dbReference>
<name>A0A844YB22_9SPHN</name>
<dbReference type="AlphaFoldDB" id="A0A844YB22"/>
<keyword evidence="2" id="KW-0255">Endonuclease</keyword>
<sequence length="231" mass="25281">MKLTFASYNIHKAVGVDRRRDPDRIISVLREIDADVIALQEADLRLGERASVLPKALLDDTPWRVVPLAKRPRSIGWHGNAILVRRDMDIESGEALDLPTIEPRGAASAVLRHDGAIFRIIGTHLDLSGLRRRAQVRALLKFVSECEGDCPTVIAGDFNQWGRSTGAMREFGDGWTLVTPGASFPSRKPIARLDRLVASAHFRVIASGAHHTALSAIASDHLPVTVALELP</sequence>
<dbReference type="GO" id="GO:0004519">
    <property type="term" value="F:endonuclease activity"/>
    <property type="evidence" value="ECO:0007669"/>
    <property type="project" value="UniProtKB-KW"/>
</dbReference>
<comment type="caution">
    <text evidence="2">The sequence shown here is derived from an EMBL/GenBank/DDBJ whole genome shotgun (WGS) entry which is preliminary data.</text>
</comment>
<proteinExistence type="predicted"/>
<gene>
    <name evidence="2" type="ORF">GRI47_11355</name>
</gene>
<evidence type="ECO:0000313" key="3">
    <source>
        <dbReference type="Proteomes" id="UP000430272"/>
    </source>
</evidence>
<dbReference type="EMBL" id="WTYD01000002">
    <property type="protein sequence ID" value="MXO54597.1"/>
    <property type="molecule type" value="Genomic_DNA"/>
</dbReference>
<dbReference type="Gene3D" id="3.60.10.10">
    <property type="entry name" value="Endonuclease/exonuclease/phosphatase"/>
    <property type="match status" value="1"/>
</dbReference>
<reference evidence="2 3" key="1">
    <citation type="submission" date="2019-12" db="EMBL/GenBank/DDBJ databases">
        <title>Genomic-based taxomic classification of the family Erythrobacteraceae.</title>
        <authorList>
            <person name="Xu L."/>
        </authorList>
    </citation>
    <scope>NUCLEOTIDE SEQUENCE [LARGE SCALE GENOMIC DNA]</scope>
    <source>
        <strain evidence="2 3">JCM 17468</strain>
    </source>
</reference>
<dbReference type="InterPro" id="IPR005135">
    <property type="entry name" value="Endo/exonuclease/phosphatase"/>
</dbReference>
<evidence type="ECO:0000313" key="2">
    <source>
        <dbReference type="EMBL" id="MXO54597.1"/>
    </source>
</evidence>